<dbReference type="Proteomes" id="UP000595140">
    <property type="component" value="Unassembled WGS sequence"/>
</dbReference>
<feature type="region of interest" description="Disordered" evidence="1">
    <location>
        <begin position="49"/>
        <end position="72"/>
    </location>
</feature>
<sequence>MTDEREIKKRNSGDSTPESTVGVQHSHGGYGTILSLNIGTGGEALKTVESYSGDSPPESTAGVRDGNHNLEEATSGISGHGKLLIPAAQIGSSVNGEHVIMGASDDGHLCSTQLAPFDQGGVATISAGSICDAVGPLVAWEVGQPSEFQNRSVPSPFENMFLLAELRDHGPLTLDIRRLPPLGENLFQVVVQPTCELPKSGLHDVVQLVERINEALNVFHPFDLYEREHLLEWNFLTEELQEIDDEELDFQQVLRKLAILVYRLVPVF</sequence>
<keyword evidence="3" id="KW-1185">Reference proteome</keyword>
<proteinExistence type="predicted"/>
<gene>
    <name evidence="2" type="ORF">CCAM_LOCUS7535</name>
</gene>
<feature type="compositionally biased region" description="Polar residues" evidence="1">
    <location>
        <begin position="13"/>
        <end position="23"/>
    </location>
</feature>
<organism evidence="2 3">
    <name type="scientific">Cuscuta campestris</name>
    <dbReference type="NCBI Taxonomy" id="132261"/>
    <lineage>
        <taxon>Eukaryota</taxon>
        <taxon>Viridiplantae</taxon>
        <taxon>Streptophyta</taxon>
        <taxon>Embryophyta</taxon>
        <taxon>Tracheophyta</taxon>
        <taxon>Spermatophyta</taxon>
        <taxon>Magnoliopsida</taxon>
        <taxon>eudicotyledons</taxon>
        <taxon>Gunneridae</taxon>
        <taxon>Pentapetalae</taxon>
        <taxon>asterids</taxon>
        <taxon>lamiids</taxon>
        <taxon>Solanales</taxon>
        <taxon>Convolvulaceae</taxon>
        <taxon>Cuscuteae</taxon>
        <taxon>Cuscuta</taxon>
        <taxon>Cuscuta subgen. Grammica</taxon>
        <taxon>Cuscuta sect. Cleistogrammica</taxon>
    </lineage>
</organism>
<evidence type="ECO:0000313" key="2">
    <source>
        <dbReference type="EMBL" id="VFQ65759.1"/>
    </source>
</evidence>
<feature type="region of interest" description="Disordered" evidence="1">
    <location>
        <begin position="1"/>
        <end position="27"/>
    </location>
</feature>
<reference evidence="2 3" key="1">
    <citation type="submission" date="2018-04" db="EMBL/GenBank/DDBJ databases">
        <authorList>
            <person name="Vogel A."/>
        </authorList>
    </citation>
    <scope>NUCLEOTIDE SEQUENCE [LARGE SCALE GENOMIC DNA]</scope>
</reference>
<feature type="compositionally biased region" description="Basic and acidic residues" evidence="1">
    <location>
        <begin position="1"/>
        <end position="12"/>
    </location>
</feature>
<evidence type="ECO:0000313" key="3">
    <source>
        <dbReference type="Proteomes" id="UP000595140"/>
    </source>
</evidence>
<name>A0A484KRG3_9ASTE</name>
<protein>
    <submittedName>
        <fullName evidence="2">Uncharacterized protein</fullName>
    </submittedName>
</protein>
<evidence type="ECO:0000256" key="1">
    <source>
        <dbReference type="SAM" id="MobiDB-lite"/>
    </source>
</evidence>
<dbReference type="AlphaFoldDB" id="A0A484KRG3"/>
<dbReference type="EMBL" id="OOIL02000495">
    <property type="protein sequence ID" value="VFQ65759.1"/>
    <property type="molecule type" value="Genomic_DNA"/>
</dbReference>
<accession>A0A484KRG3</accession>